<dbReference type="PANTHER" id="PTHR12443">
    <property type="entry name" value="TRANSLOCATION PROTEIN SEC62"/>
    <property type="match status" value="1"/>
</dbReference>
<dbReference type="STRING" id="1245769.A0A0C7N1M9"/>
<keyword evidence="5 11" id="KW-0812">Transmembrane</keyword>
<evidence type="ECO:0000256" key="5">
    <source>
        <dbReference type="ARBA" id="ARBA00022692"/>
    </source>
</evidence>
<keyword evidence="8 11" id="KW-1133">Transmembrane helix</keyword>
<name>A0A0C7N1M9_9SACH</name>
<dbReference type="InterPro" id="IPR011553">
    <property type="entry name" value="Sec62_asco"/>
</dbReference>
<evidence type="ECO:0000313" key="13">
    <source>
        <dbReference type="Proteomes" id="UP000054304"/>
    </source>
</evidence>
<dbReference type="AlphaFoldDB" id="A0A0C7N1M9"/>
<dbReference type="GO" id="GO:0008320">
    <property type="term" value="F:protein transmembrane transporter activity"/>
    <property type="evidence" value="ECO:0007669"/>
    <property type="project" value="EnsemblFungi"/>
</dbReference>
<evidence type="ECO:0000256" key="2">
    <source>
        <dbReference type="ARBA" id="ARBA00010604"/>
    </source>
</evidence>
<organism evidence="12 13">
    <name type="scientific">Lachancea lanzarotensis</name>
    <dbReference type="NCBI Taxonomy" id="1245769"/>
    <lineage>
        <taxon>Eukaryota</taxon>
        <taxon>Fungi</taxon>
        <taxon>Dikarya</taxon>
        <taxon>Ascomycota</taxon>
        <taxon>Saccharomycotina</taxon>
        <taxon>Saccharomycetes</taxon>
        <taxon>Saccharomycetales</taxon>
        <taxon>Saccharomycetaceae</taxon>
        <taxon>Lachancea</taxon>
    </lineage>
</organism>
<comment type="subcellular location">
    <subcellularLocation>
        <location evidence="1">Endoplasmic reticulum membrane</location>
        <topology evidence="1">Multi-pass membrane protein</topology>
    </subcellularLocation>
</comment>
<comment type="similarity">
    <text evidence="2">Belongs to the SEC62 family.</text>
</comment>
<dbReference type="HOGENOM" id="CLU_040936_1_0_1"/>
<dbReference type="NCBIfam" id="TIGR00869">
    <property type="entry name" value="sec62"/>
    <property type="match status" value="1"/>
</dbReference>
<evidence type="ECO:0000256" key="4">
    <source>
        <dbReference type="ARBA" id="ARBA00022448"/>
    </source>
</evidence>
<dbReference type="EMBL" id="LN736363">
    <property type="protein sequence ID" value="CEP61881.1"/>
    <property type="molecule type" value="Genomic_DNA"/>
</dbReference>
<dbReference type="Proteomes" id="UP000054304">
    <property type="component" value="Unassembled WGS sequence"/>
</dbReference>
<dbReference type="OrthoDB" id="200187at2759"/>
<dbReference type="PANTHER" id="PTHR12443:SF9">
    <property type="entry name" value="TRANSLOCATION PROTEIN SEC62"/>
    <property type="match status" value="1"/>
</dbReference>
<evidence type="ECO:0000256" key="10">
    <source>
        <dbReference type="ARBA" id="ARBA00023136"/>
    </source>
</evidence>
<sequence length="244" mass="28272">MSNPQTPSAVASLLRRNKLLKQRQGLSQGRRVDFFRYKRFVRALNSPEYKTKSGNQPDLYPPVSNDDEARNVFIELIKTQLVVPCQKLHSAECKDHGLKPNKEYPNLLLSDKALLQPDEYYTWNYNPKTVTDYLLVVGVVVGILAFIGYPLWPTSLRRVVYYVSLALLALIGLFFVIAILRFIIYLLSLAVHSEKGGFWLFPNLFEDCGVLESFRPFYGFGETECYSYIKKMKRRKRKTEKKVQ</sequence>
<dbReference type="GO" id="GO:0071256">
    <property type="term" value="C:translocon complex"/>
    <property type="evidence" value="ECO:0007669"/>
    <property type="project" value="EnsemblFungi"/>
</dbReference>
<evidence type="ECO:0000313" key="12">
    <source>
        <dbReference type="EMBL" id="CEP61881.1"/>
    </source>
</evidence>
<evidence type="ECO:0000256" key="7">
    <source>
        <dbReference type="ARBA" id="ARBA00022927"/>
    </source>
</evidence>
<dbReference type="GO" id="GO:0031207">
    <property type="term" value="C:Sec62/Sec63 complex"/>
    <property type="evidence" value="ECO:0007669"/>
    <property type="project" value="EnsemblFungi"/>
</dbReference>
<evidence type="ECO:0000256" key="11">
    <source>
        <dbReference type="SAM" id="Phobius"/>
    </source>
</evidence>
<evidence type="ECO:0000256" key="3">
    <source>
        <dbReference type="ARBA" id="ARBA00021257"/>
    </source>
</evidence>
<keyword evidence="4" id="KW-0813">Transport</keyword>
<evidence type="ECO:0000256" key="9">
    <source>
        <dbReference type="ARBA" id="ARBA00023010"/>
    </source>
</evidence>
<evidence type="ECO:0000256" key="8">
    <source>
        <dbReference type="ARBA" id="ARBA00022989"/>
    </source>
</evidence>
<feature type="transmembrane region" description="Helical" evidence="11">
    <location>
        <begin position="133"/>
        <end position="153"/>
    </location>
</feature>
<dbReference type="InterPro" id="IPR004728">
    <property type="entry name" value="Sec62"/>
</dbReference>
<protein>
    <recommendedName>
        <fullName evidence="3">Translocation protein SEC62</fullName>
    </recommendedName>
</protein>
<dbReference type="GeneID" id="34685324"/>
<keyword evidence="13" id="KW-1185">Reference proteome</keyword>
<keyword evidence="6" id="KW-0256">Endoplasmic reticulum</keyword>
<keyword evidence="10 11" id="KW-0472">Membrane</keyword>
<evidence type="ECO:0000256" key="1">
    <source>
        <dbReference type="ARBA" id="ARBA00004477"/>
    </source>
</evidence>
<keyword evidence="7" id="KW-0653">Protein transport</keyword>
<proteinExistence type="inferred from homology"/>
<feature type="transmembrane region" description="Helical" evidence="11">
    <location>
        <begin position="159"/>
        <end position="187"/>
    </location>
</feature>
<reference evidence="12 13" key="1">
    <citation type="submission" date="2014-12" db="EMBL/GenBank/DDBJ databases">
        <authorList>
            <person name="Neuveglise Cecile"/>
        </authorList>
    </citation>
    <scope>NUCLEOTIDE SEQUENCE [LARGE SCALE GENOMIC DNA]</scope>
    <source>
        <strain evidence="12 13">CBS 12615</strain>
    </source>
</reference>
<dbReference type="Pfam" id="PF03839">
    <property type="entry name" value="Sec62"/>
    <property type="match status" value="1"/>
</dbReference>
<gene>
    <name evidence="12" type="ORF">LALA0_S04e02806g</name>
</gene>
<keyword evidence="9" id="KW-0811">Translocation</keyword>
<evidence type="ECO:0000256" key="6">
    <source>
        <dbReference type="ARBA" id="ARBA00022824"/>
    </source>
</evidence>
<dbReference type="RefSeq" id="XP_022628113.1">
    <property type="nucleotide sequence ID" value="XM_022772671.1"/>
</dbReference>
<accession>A0A0C7N1M9</accession>
<dbReference type="GO" id="GO:0031204">
    <property type="term" value="P:post-translational protein targeting to membrane, translocation"/>
    <property type="evidence" value="ECO:0007669"/>
    <property type="project" value="EnsemblFungi"/>
</dbReference>